<name>A0A382K601_9ZZZZ</name>
<gene>
    <name evidence="1" type="ORF">METZ01_LOCUS271351</name>
</gene>
<reference evidence="1" key="1">
    <citation type="submission" date="2018-05" db="EMBL/GenBank/DDBJ databases">
        <authorList>
            <person name="Lanie J.A."/>
            <person name="Ng W.-L."/>
            <person name="Kazmierczak K.M."/>
            <person name="Andrzejewski T.M."/>
            <person name="Davidsen T.M."/>
            <person name="Wayne K.J."/>
            <person name="Tettelin H."/>
            <person name="Glass J.I."/>
            <person name="Rusch D."/>
            <person name="Podicherti R."/>
            <person name="Tsui H.-C.T."/>
            <person name="Winkler M.E."/>
        </authorList>
    </citation>
    <scope>NUCLEOTIDE SEQUENCE</scope>
</reference>
<dbReference type="AlphaFoldDB" id="A0A382K601"/>
<proteinExistence type="predicted"/>
<dbReference type="EMBL" id="UINC01077920">
    <property type="protein sequence ID" value="SVC18497.1"/>
    <property type="molecule type" value="Genomic_DNA"/>
</dbReference>
<feature type="non-terminal residue" evidence="1">
    <location>
        <position position="1"/>
    </location>
</feature>
<organism evidence="1">
    <name type="scientific">marine metagenome</name>
    <dbReference type="NCBI Taxonomy" id="408172"/>
    <lineage>
        <taxon>unclassified sequences</taxon>
        <taxon>metagenomes</taxon>
        <taxon>ecological metagenomes</taxon>
    </lineage>
</organism>
<sequence length="27" mass="3026">RRHAEQLLACEWVGGVGVKPIFRGAKF</sequence>
<evidence type="ECO:0000313" key="1">
    <source>
        <dbReference type="EMBL" id="SVC18497.1"/>
    </source>
</evidence>
<accession>A0A382K601</accession>
<protein>
    <submittedName>
        <fullName evidence="1">Uncharacterized protein</fullName>
    </submittedName>
</protein>